<accession>A0ABT0BT20</accession>
<dbReference type="SUPFAM" id="SSF56112">
    <property type="entry name" value="Protein kinase-like (PK-like)"/>
    <property type="match status" value="1"/>
</dbReference>
<evidence type="ECO:0000313" key="2">
    <source>
        <dbReference type="Proteomes" id="UP001202281"/>
    </source>
</evidence>
<dbReference type="Gene3D" id="3.90.1200.10">
    <property type="match status" value="1"/>
</dbReference>
<name>A0ABT0BT20_9SPHN</name>
<proteinExistence type="predicted"/>
<dbReference type="EMBL" id="JALHLG010000018">
    <property type="protein sequence ID" value="MCJ2187814.1"/>
    <property type="molecule type" value="Genomic_DNA"/>
</dbReference>
<evidence type="ECO:0000313" key="1">
    <source>
        <dbReference type="EMBL" id="MCJ2187814.1"/>
    </source>
</evidence>
<protein>
    <recommendedName>
        <fullName evidence="3">Aminoglycoside phosphotransferase domain-containing protein</fullName>
    </recommendedName>
</protein>
<dbReference type="Proteomes" id="UP001202281">
    <property type="component" value="Unassembled WGS sequence"/>
</dbReference>
<evidence type="ECO:0008006" key="3">
    <source>
        <dbReference type="Google" id="ProtNLM"/>
    </source>
</evidence>
<comment type="caution">
    <text evidence="1">The sequence shown here is derived from an EMBL/GenBank/DDBJ whole genome shotgun (WGS) entry which is preliminary data.</text>
</comment>
<gene>
    <name evidence="1" type="ORF">MTR66_13415</name>
</gene>
<organism evidence="1 2">
    <name type="scientific">Novosphingobium beihaiensis</name>
    <dbReference type="NCBI Taxonomy" id="2930389"/>
    <lineage>
        <taxon>Bacteria</taxon>
        <taxon>Pseudomonadati</taxon>
        <taxon>Pseudomonadota</taxon>
        <taxon>Alphaproteobacteria</taxon>
        <taxon>Sphingomonadales</taxon>
        <taxon>Sphingomonadaceae</taxon>
        <taxon>Novosphingobium</taxon>
    </lineage>
</organism>
<reference evidence="1 2" key="1">
    <citation type="submission" date="2022-04" db="EMBL/GenBank/DDBJ databases">
        <title>Identification of a novel bacterium isolated from mangrove sediments.</title>
        <authorList>
            <person name="Pan X."/>
        </authorList>
    </citation>
    <scope>NUCLEOTIDE SEQUENCE [LARGE SCALE GENOMIC DNA]</scope>
    <source>
        <strain evidence="1 2">B2638</strain>
    </source>
</reference>
<sequence>MLARHHAMTLGRSQDFAPHARFGWAGSLIDGFHRYSETILTPTVWEEFVRSARGAAASVRFHDLNWFLGALGKLSRFGRMVPQARLHGDTHLGNLYIDTDGEPGLFDSQPHLDPVMAEVAYHVACALDMADRQTRERDLVARYRAAIAAEGHSLPPLDELMRQYAAFLAFGYAIFLVNASDFQPAAVNTAYTARFSSAMLDVLAGL</sequence>
<dbReference type="RefSeq" id="WP_243921869.1">
    <property type="nucleotide sequence ID" value="NZ_JALHLG010000018.1"/>
</dbReference>
<keyword evidence="2" id="KW-1185">Reference proteome</keyword>
<dbReference type="InterPro" id="IPR011009">
    <property type="entry name" value="Kinase-like_dom_sf"/>
</dbReference>